<evidence type="ECO:0000256" key="3">
    <source>
        <dbReference type="ARBA" id="ARBA00023125"/>
    </source>
</evidence>
<evidence type="ECO:0000256" key="4">
    <source>
        <dbReference type="ARBA" id="ARBA00023163"/>
    </source>
</evidence>
<reference evidence="8" key="1">
    <citation type="submission" date="2013-09" db="EMBL/GenBank/DDBJ databases">
        <title>Corchorus olitorius genome sequencing.</title>
        <authorList>
            <person name="Alam M."/>
            <person name="Haque M.S."/>
            <person name="Islam M.S."/>
            <person name="Emdad E.M."/>
            <person name="Islam M.M."/>
            <person name="Ahmed B."/>
            <person name="Halim A."/>
            <person name="Hossen Q.M.M."/>
            <person name="Hossain M.Z."/>
            <person name="Ahmed R."/>
            <person name="Khan M.M."/>
            <person name="Islam R."/>
            <person name="Rashid M.M."/>
            <person name="Khan S.A."/>
            <person name="Rahman M.S."/>
            <person name="Alam M."/>
            <person name="Yahiya A.S."/>
            <person name="Khan M.S."/>
            <person name="Azam M.S."/>
            <person name="Haque T."/>
            <person name="Lashkar M.Z.H."/>
            <person name="Akhand A.I."/>
            <person name="Morshed G."/>
            <person name="Roy S."/>
            <person name="Uddin K.S."/>
            <person name="Rabeya T."/>
            <person name="Hossain A.S."/>
            <person name="Chowdhury A."/>
            <person name="Snigdha A.R."/>
            <person name="Mortoza M.S."/>
            <person name="Matin S.A."/>
            <person name="Hoque S.M.E."/>
            <person name="Islam M.K."/>
            <person name="Roy D.K."/>
            <person name="Haider R."/>
            <person name="Moosa M.M."/>
            <person name="Elias S.M."/>
            <person name="Hasan A.M."/>
            <person name="Jahan S."/>
            <person name="Shafiuddin M."/>
            <person name="Mahmood N."/>
            <person name="Shommy N.S."/>
        </authorList>
    </citation>
    <scope>NUCLEOTIDE SEQUENCE [LARGE SCALE GENOMIC DNA]</scope>
    <source>
        <strain evidence="8">cv. O-4</strain>
    </source>
</reference>
<keyword evidence="4" id="KW-0804">Transcription</keyword>
<keyword evidence="8" id="KW-1185">Reference proteome</keyword>
<evidence type="ECO:0000256" key="1">
    <source>
        <dbReference type="ARBA" id="ARBA00004123"/>
    </source>
</evidence>
<dbReference type="Proteomes" id="UP000187203">
    <property type="component" value="Unassembled WGS sequence"/>
</dbReference>
<protein>
    <recommendedName>
        <fullName evidence="6">TF-B3 domain-containing protein</fullName>
    </recommendedName>
</protein>
<dbReference type="AlphaFoldDB" id="A0A1R3HMR8"/>
<accession>A0A1R3HMR8</accession>
<organism evidence="7 8">
    <name type="scientific">Corchorus olitorius</name>
    <dbReference type="NCBI Taxonomy" id="93759"/>
    <lineage>
        <taxon>Eukaryota</taxon>
        <taxon>Viridiplantae</taxon>
        <taxon>Streptophyta</taxon>
        <taxon>Embryophyta</taxon>
        <taxon>Tracheophyta</taxon>
        <taxon>Spermatophyta</taxon>
        <taxon>Magnoliopsida</taxon>
        <taxon>eudicotyledons</taxon>
        <taxon>Gunneridae</taxon>
        <taxon>Pentapetalae</taxon>
        <taxon>rosids</taxon>
        <taxon>malvids</taxon>
        <taxon>Malvales</taxon>
        <taxon>Malvaceae</taxon>
        <taxon>Grewioideae</taxon>
        <taxon>Apeibeae</taxon>
        <taxon>Corchorus</taxon>
    </lineage>
</organism>
<name>A0A1R3HMR8_9ROSI</name>
<keyword evidence="2" id="KW-0805">Transcription regulation</keyword>
<comment type="subcellular location">
    <subcellularLocation>
        <location evidence="1">Nucleus</location>
    </subcellularLocation>
</comment>
<evidence type="ECO:0000313" key="7">
    <source>
        <dbReference type="EMBL" id="OMO71686.1"/>
    </source>
</evidence>
<dbReference type="OrthoDB" id="635132at2759"/>
<dbReference type="CDD" id="cd10017">
    <property type="entry name" value="B3_DNA"/>
    <property type="match status" value="1"/>
</dbReference>
<dbReference type="SUPFAM" id="SSF101936">
    <property type="entry name" value="DNA-binding pseudobarrel domain"/>
    <property type="match status" value="1"/>
</dbReference>
<sequence length="124" mass="14282">MEFFKVVPDDRWPLRTDELCFPPAVYSLVHGRVSQDVTMRDSIGRTLQVKLLDRLVDRKIVLGHGWPTLSAAHNLWPLDYLVFRLVDNSTFQVSVFCDCGLEVGDFTLRSRDPVIDDFQLAMEL</sequence>
<gene>
    <name evidence="7" type="ORF">COLO4_28107</name>
</gene>
<dbReference type="GO" id="GO:0003677">
    <property type="term" value="F:DNA binding"/>
    <property type="evidence" value="ECO:0007669"/>
    <property type="project" value="UniProtKB-KW"/>
</dbReference>
<evidence type="ECO:0000256" key="2">
    <source>
        <dbReference type="ARBA" id="ARBA00023015"/>
    </source>
</evidence>
<proteinExistence type="predicted"/>
<evidence type="ECO:0000256" key="5">
    <source>
        <dbReference type="ARBA" id="ARBA00023242"/>
    </source>
</evidence>
<comment type="caution">
    <text evidence="7">The sequence shown here is derived from an EMBL/GenBank/DDBJ whole genome shotgun (WGS) entry which is preliminary data.</text>
</comment>
<keyword evidence="3" id="KW-0238">DNA-binding</keyword>
<feature type="domain" description="TF-B3" evidence="6">
    <location>
        <begin position="16"/>
        <end position="96"/>
    </location>
</feature>
<evidence type="ECO:0000313" key="8">
    <source>
        <dbReference type="Proteomes" id="UP000187203"/>
    </source>
</evidence>
<keyword evidence="5" id="KW-0539">Nucleus</keyword>
<dbReference type="EMBL" id="AWUE01019753">
    <property type="protein sequence ID" value="OMO71686.1"/>
    <property type="molecule type" value="Genomic_DNA"/>
</dbReference>
<dbReference type="Pfam" id="PF02362">
    <property type="entry name" value="B3"/>
    <property type="match status" value="1"/>
</dbReference>
<evidence type="ECO:0000259" key="6">
    <source>
        <dbReference type="Pfam" id="PF02362"/>
    </source>
</evidence>
<dbReference type="Gene3D" id="2.40.330.10">
    <property type="entry name" value="DNA-binding pseudobarrel domain"/>
    <property type="match status" value="1"/>
</dbReference>
<dbReference type="InterPro" id="IPR015300">
    <property type="entry name" value="DNA-bd_pseudobarrel_sf"/>
</dbReference>
<dbReference type="InterPro" id="IPR003340">
    <property type="entry name" value="B3_DNA-bd"/>
</dbReference>
<dbReference type="GO" id="GO:0005634">
    <property type="term" value="C:nucleus"/>
    <property type="evidence" value="ECO:0007669"/>
    <property type="project" value="UniProtKB-SubCell"/>
</dbReference>